<organism evidence="2 3">
    <name type="scientific">Araneus ventricosus</name>
    <name type="common">Orbweaver spider</name>
    <name type="synonym">Epeira ventricosa</name>
    <dbReference type="NCBI Taxonomy" id="182803"/>
    <lineage>
        <taxon>Eukaryota</taxon>
        <taxon>Metazoa</taxon>
        <taxon>Ecdysozoa</taxon>
        <taxon>Arthropoda</taxon>
        <taxon>Chelicerata</taxon>
        <taxon>Arachnida</taxon>
        <taxon>Araneae</taxon>
        <taxon>Araneomorphae</taxon>
        <taxon>Entelegynae</taxon>
        <taxon>Araneoidea</taxon>
        <taxon>Araneidae</taxon>
        <taxon>Araneus</taxon>
    </lineage>
</organism>
<evidence type="ECO:0000256" key="1">
    <source>
        <dbReference type="SAM" id="MobiDB-lite"/>
    </source>
</evidence>
<feature type="region of interest" description="Disordered" evidence="1">
    <location>
        <begin position="1"/>
        <end position="24"/>
    </location>
</feature>
<protein>
    <submittedName>
        <fullName evidence="2">Uncharacterized protein</fullName>
    </submittedName>
</protein>
<evidence type="ECO:0000313" key="2">
    <source>
        <dbReference type="EMBL" id="GBM85556.1"/>
    </source>
</evidence>
<evidence type="ECO:0000313" key="3">
    <source>
        <dbReference type="Proteomes" id="UP000499080"/>
    </source>
</evidence>
<comment type="caution">
    <text evidence="2">The sequence shown here is derived from an EMBL/GenBank/DDBJ whole genome shotgun (WGS) entry which is preliminary data.</text>
</comment>
<name>A0A4Y2J8L4_ARAVE</name>
<feature type="region of interest" description="Disordered" evidence="1">
    <location>
        <begin position="119"/>
        <end position="138"/>
    </location>
</feature>
<dbReference type="Proteomes" id="UP000499080">
    <property type="component" value="Unassembled WGS sequence"/>
</dbReference>
<reference evidence="2 3" key="1">
    <citation type="journal article" date="2019" name="Sci. Rep.">
        <title>Orb-weaving spider Araneus ventricosus genome elucidates the spidroin gene catalogue.</title>
        <authorList>
            <person name="Kono N."/>
            <person name="Nakamura H."/>
            <person name="Ohtoshi R."/>
            <person name="Moran D.A.P."/>
            <person name="Shinohara A."/>
            <person name="Yoshida Y."/>
            <person name="Fujiwara M."/>
            <person name="Mori M."/>
            <person name="Tomita M."/>
            <person name="Arakawa K."/>
        </authorList>
    </citation>
    <scope>NUCLEOTIDE SEQUENCE [LARGE SCALE GENOMIC DNA]</scope>
</reference>
<proteinExistence type="predicted"/>
<keyword evidence="3" id="KW-1185">Reference proteome</keyword>
<gene>
    <name evidence="2" type="ORF">AVEN_199752_1</name>
</gene>
<sequence>MPNEPDGNSYPDEQMEMSPPLVANPTPIQIRDAIRNLGKLRNLVPMTMEYEEVTLTLEDGNSLSSEEEILQTLKEVINKWVSDITSFGICSLDNCNCKEIENKLKFEEAECKRNIVSSSRSNNVCSNSSVTSRDNVML</sequence>
<accession>A0A4Y2J8L4</accession>
<dbReference type="AlphaFoldDB" id="A0A4Y2J8L4"/>
<dbReference type="EMBL" id="BGPR01003243">
    <property type="protein sequence ID" value="GBM85556.1"/>
    <property type="molecule type" value="Genomic_DNA"/>
</dbReference>